<evidence type="ECO:0000256" key="1">
    <source>
        <dbReference type="SAM" id="SignalP"/>
    </source>
</evidence>
<feature type="chain" id="PRO_5023057824" evidence="1">
    <location>
        <begin position="21"/>
        <end position="1145"/>
    </location>
</feature>
<dbReference type="EMBL" id="VORO01000003">
    <property type="protein sequence ID" value="TXD90625.1"/>
    <property type="molecule type" value="Genomic_DNA"/>
</dbReference>
<protein>
    <submittedName>
        <fullName evidence="2">T9SS type B sorting domain-containing protein</fullName>
    </submittedName>
</protein>
<feature type="signal peptide" evidence="1">
    <location>
        <begin position="1"/>
        <end position="20"/>
    </location>
</feature>
<dbReference type="SUPFAM" id="SSF50952">
    <property type="entry name" value="Soluble quinoprotein glucose dehydrogenase"/>
    <property type="match status" value="1"/>
</dbReference>
<dbReference type="OrthoDB" id="9765926at2"/>
<name>A0A5C6ZLR6_9FLAO</name>
<evidence type="ECO:0000313" key="2">
    <source>
        <dbReference type="EMBL" id="TXD90625.1"/>
    </source>
</evidence>
<accession>A0A5C6ZLR6</accession>
<proteinExistence type="predicted"/>
<dbReference type="Proteomes" id="UP000321578">
    <property type="component" value="Unassembled WGS sequence"/>
</dbReference>
<sequence length="1145" mass="124929">MKKIAALLLLTLLTTASTFSQQEASYWYFGKNAGLRFYAGAGTVIALTDGQIDTLEGCTSISDTEGNLLFYSDGQTVWNANHQIMDNANYFGGNGLLGDPSSTSSGLIVPKPQDPSKFYVFTVDEPHHQNANAYPNQFSGTYDGGGSVPQQDDGFNNGFNYSLVDMTLDGGLGDVDPTEKNVPLVSYDINDSEEIKYKCSEKITAVKADDCYSFWVITHFTNKFYAFKVDTDGVETTPVISTVGPNVPISGYRRNALGYLKASPDGTKLAVAHLGFATTQGANAPGGVYLFDFDNDTGIVSNALELYGPENNDSPYGVEFSAENKKFYASINAGPNGIGASQVIQWDLESDDVPASAIVIHQSNIFNAGALQLGLDKRIYRAQIDFSNSNSGRFLGVINNPELTGNAANYDETGVLLDVTGSSQNLGRIGLPPFIQSLFNSQIDIIKNGLSTTELNLCTGDNYMLIAEDIAGATYIWTQDGNPLAETSYQLMVDTPGFYEVFIEPNNGECPIEGNAVVGVFDIPTATQPDDLLVCADANTNNFDLSVKDLEILDGQAPEDYVVKYFTTEAQALLGQDEIMGNFYTTEALQTIYARVENRDNPNCYALTSFTFSVAEQAQIINLEDLTLCDTDFSGDAMDGFTSIDLSALAEGILGTQDAADFGITFHNSQADADNNVAAIAEVYANSNPNAEVIFVRVENTQKPKCYVTSSFTLTINNAPEAIDSTIIQCDEDGIPEGYTIFNLNEVFDAITNNAANRQIQFYETRADLENDNDEINADAFENYVSPQIIYALVTNTQTGCSNTAEVTLETSSTASNDTGLDACDDDGTEDGFYNFNLQDAEAAILFGLPTNLDLSYYETYDNALTETDALGNSFTNSTPYNQTIYTRVENANACFGISKIELIVYELPNLLPEETVYYCLNTFPQPITLSGGLIEGIPNNYYYEWSTGETTSEIEINAAGTYSVRVTTTDGCFKDRTISVLPSNIATITNIEITDASSNNSISVLVSGEGSYQYALDNPNGSYQDSNVFENVPFGFHTVYVRDVKNDCGIVDELVSVIGFPKYFTPNGDTHNPYWQVKGISSNFQPDSQILIYDRMGKLLRELDPLGPGWDGTWNGNNMPSSDYWFVVKLQDGRTFKGHFSLKR</sequence>
<dbReference type="Pfam" id="PF13585">
    <property type="entry name" value="CHU_C"/>
    <property type="match status" value="1"/>
</dbReference>
<evidence type="ECO:0000313" key="3">
    <source>
        <dbReference type="Proteomes" id="UP000321578"/>
    </source>
</evidence>
<dbReference type="InterPro" id="IPR011041">
    <property type="entry name" value="Quinoprot_gluc/sorb_DH_b-prop"/>
</dbReference>
<dbReference type="InterPro" id="IPR026341">
    <property type="entry name" value="T9SS_type_B"/>
</dbReference>
<organism evidence="2 3">
    <name type="scientific">Subsaximicrobium wynnwilliamsii</name>
    <dbReference type="NCBI Taxonomy" id="291179"/>
    <lineage>
        <taxon>Bacteria</taxon>
        <taxon>Pseudomonadati</taxon>
        <taxon>Bacteroidota</taxon>
        <taxon>Flavobacteriia</taxon>
        <taxon>Flavobacteriales</taxon>
        <taxon>Flavobacteriaceae</taxon>
        <taxon>Subsaximicrobium</taxon>
    </lineage>
</organism>
<keyword evidence="1" id="KW-0732">Signal</keyword>
<dbReference type="RefSeq" id="WP_147085397.1">
    <property type="nucleotide sequence ID" value="NZ_VORM01000002.1"/>
</dbReference>
<comment type="caution">
    <text evidence="2">The sequence shown here is derived from an EMBL/GenBank/DDBJ whole genome shotgun (WGS) entry which is preliminary data.</text>
</comment>
<dbReference type="AlphaFoldDB" id="A0A5C6ZLR6"/>
<reference evidence="2 3" key="1">
    <citation type="submission" date="2019-08" db="EMBL/GenBank/DDBJ databases">
        <title>Genomes of Subsaximicrobium wynnwilliamsii strains.</title>
        <authorList>
            <person name="Bowman J.P."/>
        </authorList>
    </citation>
    <scope>NUCLEOTIDE SEQUENCE [LARGE SCALE GENOMIC DNA]</scope>
    <source>
        <strain evidence="2 3">2-80-2</strain>
    </source>
</reference>
<dbReference type="NCBIfam" id="TIGR04131">
    <property type="entry name" value="Bac_Flav_CTERM"/>
    <property type="match status" value="1"/>
</dbReference>
<gene>
    <name evidence="2" type="ORF">ESY86_04455</name>
</gene>
<keyword evidence="3" id="KW-1185">Reference proteome</keyword>